<name>A0A2G9HIZ5_9LAMI</name>
<proteinExistence type="predicted"/>
<dbReference type="AlphaFoldDB" id="A0A2G9HIZ5"/>
<dbReference type="Proteomes" id="UP000231279">
    <property type="component" value="Unassembled WGS sequence"/>
</dbReference>
<comment type="caution">
    <text evidence="4">The sequence shown here is derived from an EMBL/GenBank/DDBJ whole genome shotgun (WGS) entry which is preliminary data.</text>
</comment>
<keyword evidence="1" id="KW-1133">Transmembrane helix</keyword>
<sequence>MAPSLIFSILFVLSITRADRADGLNNENPTSLPPEMYALFKPITQQPNMNKLCDSPDCSSLPLAANVHLTPAHEILPAGDIAGIPIGFIFACLILVGVYYVVIQRYANSQMAKLHNQGEV</sequence>
<feature type="transmembrane region" description="Helical" evidence="1">
    <location>
        <begin position="81"/>
        <end position="103"/>
    </location>
</feature>
<keyword evidence="2" id="KW-0732">Signal</keyword>
<dbReference type="OrthoDB" id="1929763at2759"/>
<accession>A0A2G9HIZ5</accession>
<dbReference type="EMBL" id="NKXS01001661">
    <property type="protein sequence ID" value="PIN17502.1"/>
    <property type="molecule type" value="Genomic_DNA"/>
</dbReference>
<organism evidence="4 5">
    <name type="scientific">Handroanthus impetiginosus</name>
    <dbReference type="NCBI Taxonomy" id="429701"/>
    <lineage>
        <taxon>Eukaryota</taxon>
        <taxon>Viridiplantae</taxon>
        <taxon>Streptophyta</taxon>
        <taxon>Embryophyta</taxon>
        <taxon>Tracheophyta</taxon>
        <taxon>Spermatophyta</taxon>
        <taxon>Magnoliopsida</taxon>
        <taxon>eudicotyledons</taxon>
        <taxon>Gunneridae</taxon>
        <taxon>Pentapetalae</taxon>
        <taxon>asterids</taxon>
        <taxon>lamiids</taxon>
        <taxon>Lamiales</taxon>
        <taxon>Bignoniaceae</taxon>
        <taxon>Crescentiina</taxon>
        <taxon>Tabebuia alliance</taxon>
        <taxon>Handroanthus</taxon>
    </lineage>
</organism>
<keyword evidence="5" id="KW-1185">Reference proteome</keyword>
<reference evidence="4" key="1">
    <citation type="submission" date="2017-07" db="EMBL/GenBank/DDBJ databases">
        <authorList>
            <person name="Sun Z.S."/>
            <person name="Albrecht U."/>
            <person name="Echele G."/>
            <person name="Lee C.C."/>
        </authorList>
    </citation>
    <scope>NUCLEOTIDE SEQUENCE</scope>
    <source>
        <strain evidence="4">UFG-1</strain>
        <tissue evidence="4">Leaf</tissue>
    </source>
</reference>
<keyword evidence="1" id="KW-0472">Membrane</keyword>
<evidence type="ECO:0000313" key="5">
    <source>
        <dbReference type="Proteomes" id="UP000231279"/>
    </source>
</evidence>
<reference evidence="5" key="2">
    <citation type="journal article" date="2018" name="Gigascience">
        <title>Genome assembly of the Pink Ipe (Handroanthus impetiginosus, Bignoniaceae), a highly valued, ecologically keystone Neotropical timber forest tree.</title>
        <authorList>
            <person name="Silva-Junior O.B."/>
            <person name="Grattapaglia D."/>
            <person name="Novaes E."/>
            <person name="Collevatti R.G."/>
        </authorList>
    </citation>
    <scope>NUCLEOTIDE SEQUENCE [LARGE SCALE GENOMIC DNA]</scope>
    <source>
        <strain evidence="5">cv. UFG-1</strain>
    </source>
</reference>
<protein>
    <submittedName>
        <fullName evidence="4">Uncharacterized protein</fullName>
    </submittedName>
</protein>
<feature type="signal peptide" evidence="2">
    <location>
        <begin position="1"/>
        <end position="18"/>
    </location>
</feature>
<evidence type="ECO:0000256" key="1">
    <source>
        <dbReference type="SAM" id="Phobius"/>
    </source>
</evidence>
<dbReference type="PANTHER" id="PTHR35718:SF1">
    <property type="entry name" value="EXPRESSED PROTEIN"/>
    <property type="match status" value="1"/>
</dbReference>
<gene>
    <name evidence="4" type="ORF">CDL12_09848</name>
    <name evidence="3" type="ORF">CDL12_12308</name>
</gene>
<dbReference type="EMBL" id="NKXS01002161">
    <property type="protein sequence ID" value="PIN15045.1"/>
    <property type="molecule type" value="Genomic_DNA"/>
</dbReference>
<dbReference type="PANTHER" id="PTHR35718">
    <property type="entry name" value="EXPRESSED PROTEIN"/>
    <property type="match status" value="1"/>
</dbReference>
<evidence type="ECO:0000313" key="3">
    <source>
        <dbReference type="EMBL" id="PIN15045.1"/>
    </source>
</evidence>
<feature type="chain" id="PRO_5015080122" evidence="2">
    <location>
        <begin position="19"/>
        <end position="120"/>
    </location>
</feature>
<evidence type="ECO:0000256" key="2">
    <source>
        <dbReference type="SAM" id="SignalP"/>
    </source>
</evidence>
<evidence type="ECO:0000313" key="4">
    <source>
        <dbReference type="EMBL" id="PIN17502.1"/>
    </source>
</evidence>
<reference evidence="4" key="3">
    <citation type="journal article" date="2018" name="Gigascience">
        <title>Genome assembly of the pink ipe (Handroanthus impetiginosus, Bignoniaceae), a highly-valued ecologically keystone neotropical timber forest tree.</title>
        <authorList>
            <person name="Silva-Junior O.B."/>
            <person name="Novaes E."/>
            <person name="Grattapaglia D."/>
            <person name="Collevatti R.G."/>
        </authorList>
    </citation>
    <scope>NUCLEOTIDE SEQUENCE [LARGE SCALE GENOMIC DNA]</scope>
    <source>
        <strain evidence="4">UFG-1</strain>
        <tissue evidence="4">Leaf</tissue>
    </source>
</reference>
<dbReference type="STRING" id="429701.A0A2G9HIZ5"/>
<keyword evidence="1" id="KW-0812">Transmembrane</keyword>